<accession>A0AAN4UNQ8</accession>
<dbReference type="EMBL" id="BNAB01000001">
    <property type="protein sequence ID" value="GHD99056.1"/>
    <property type="molecule type" value="Genomic_DNA"/>
</dbReference>
<evidence type="ECO:0000256" key="1">
    <source>
        <dbReference type="SAM" id="SignalP"/>
    </source>
</evidence>
<evidence type="ECO:0000259" key="2">
    <source>
        <dbReference type="Pfam" id="PF12680"/>
    </source>
</evidence>
<feature type="chain" id="PRO_5042902258" evidence="1">
    <location>
        <begin position="25"/>
        <end position="143"/>
    </location>
</feature>
<reference evidence="3" key="3">
    <citation type="submission" date="2023-06" db="EMBL/GenBank/DDBJ databases">
        <authorList>
            <person name="Sun Q."/>
            <person name="Zhou Y."/>
        </authorList>
    </citation>
    <scope>NUCLEOTIDE SEQUENCE</scope>
    <source>
        <strain evidence="3">CGMCC 1.10859</strain>
    </source>
</reference>
<keyword evidence="5" id="KW-1185">Reference proteome</keyword>
<keyword evidence="1" id="KW-0732">Signal</keyword>
<proteinExistence type="predicted"/>
<reference evidence="4 5" key="2">
    <citation type="submission" date="2016-10" db="EMBL/GenBank/DDBJ databases">
        <authorList>
            <person name="Varghese N."/>
            <person name="Submissions S."/>
        </authorList>
    </citation>
    <scope>NUCLEOTIDE SEQUENCE [LARGE SCALE GENOMIC DNA]</scope>
    <source>
        <strain evidence="4 5">DSM 24802</strain>
    </source>
</reference>
<dbReference type="InterPro" id="IPR037401">
    <property type="entry name" value="SnoaL-like"/>
</dbReference>
<feature type="signal peptide" evidence="1">
    <location>
        <begin position="1"/>
        <end position="24"/>
    </location>
</feature>
<dbReference type="Proteomes" id="UP000634647">
    <property type="component" value="Unassembled WGS sequence"/>
</dbReference>
<evidence type="ECO:0000313" key="3">
    <source>
        <dbReference type="EMBL" id="GHD99056.1"/>
    </source>
</evidence>
<dbReference type="Gene3D" id="3.10.450.50">
    <property type="match status" value="1"/>
</dbReference>
<evidence type="ECO:0000313" key="6">
    <source>
        <dbReference type="Proteomes" id="UP000634647"/>
    </source>
</evidence>
<feature type="domain" description="SnoaL-like" evidence="2">
    <location>
        <begin position="33"/>
        <end position="126"/>
    </location>
</feature>
<dbReference type="SUPFAM" id="SSF54427">
    <property type="entry name" value="NTF2-like"/>
    <property type="match status" value="1"/>
</dbReference>
<evidence type="ECO:0000313" key="5">
    <source>
        <dbReference type="Proteomes" id="UP000199541"/>
    </source>
</evidence>
<dbReference type="Proteomes" id="UP000199541">
    <property type="component" value="Unassembled WGS sequence"/>
</dbReference>
<sequence>MSAKIARSLVLVAAFGLSAMPAVASMKAPDAQMHFKAIAGANLDRIMSQYAPGATLQWVGGPLNGTYHGKAEIKKVWSKFIHLMGKTRETASAIDVAGDAKGMTVTANVHFVGKPSVPVRYVLVYRDRKIVDEVWQVNAKKSM</sequence>
<dbReference type="AlphaFoldDB" id="A0AAN4UNQ8"/>
<comment type="caution">
    <text evidence="3">The sequence shown here is derived from an EMBL/GenBank/DDBJ whole genome shotgun (WGS) entry which is preliminary data.</text>
</comment>
<dbReference type="EMBL" id="FNOB01000001">
    <property type="protein sequence ID" value="SDW01198.1"/>
    <property type="molecule type" value="Genomic_DNA"/>
</dbReference>
<gene>
    <name evidence="3" type="ORF">GCM10008024_05050</name>
    <name evidence="4" type="ORF">SAMN05444006_10143</name>
</gene>
<dbReference type="InterPro" id="IPR032710">
    <property type="entry name" value="NTF2-like_dom_sf"/>
</dbReference>
<dbReference type="Pfam" id="PF12680">
    <property type="entry name" value="SnoaL_2"/>
    <property type="match status" value="1"/>
</dbReference>
<dbReference type="RefSeq" id="WP_051645892.1">
    <property type="nucleotide sequence ID" value="NZ_BNAB01000001.1"/>
</dbReference>
<protein>
    <submittedName>
        <fullName evidence="4">SnoaL-like domain-containing protein</fullName>
    </submittedName>
</protein>
<reference evidence="3" key="1">
    <citation type="journal article" date="2014" name="Int. J. Syst. Evol. Microbiol.">
        <title>Complete genome sequence of Corynebacterium casei LMG S-19264T (=DSM 44701T), isolated from a smear-ripened cheese.</title>
        <authorList>
            <consortium name="US DOE Joint Genome Institute (JGI-PGF)"/>
            <person name="Walter F."/>
            <person name="Albersmeier A."/>
            <person name="Kalinowski J."/>
            <person name="Ruckert C."/>
        </authorList>
    </citation>
    <scope>NUCLEOTIDE SEQUENCE</scope>
    <source>
        <strain evidence="3">CGMCC 1.10859</strain>
    </source>
</reference>
<name>A0AAN4UNQ8_9RHOB</name>
<organism evidence="3 6">
    <name type="scientific">Allgaiera indica</name>
    <dbReference type="NCBI Taxonomy" id="765699"/>
    <lineage>
        <taxon>Bacteria</taxon>
        <taxon>Pseudomonadati</taxon>
        <taxon>Pseudomonadota</taxon>
        <taxon>Alphaproteobacteria</taxon>
        <taxon>Rhodobacterales</taxon>
        <taxon>Paracoccaceae</taxon>
        <taxon>Allgaiera</taxon>
    </lineage>
</organism>
<evidence type="ECO:0000313" key="4">
    <source>
        <dbReference type="EMBL" id="SDW01198.1"/>
    </source>
</evidence>